<evidence type="ECO:0000256" key="8">
    <source>
        <dbReference type="ARBA" id="ARBA00023098"/>
    </source>
</evidence>
<evidence type="ECO:0000256" key="3">
    <source>
        <dbReference type="ARBA" id="ARBA00004240"/>
    </source>
</evidence>
<keyword evidence="6" id="KW-0256">Endoplasmic reticulum</keyword>
<feature type="non-terminal residue" evidence="16">
    <location>
        <position position="1"/>
    </location>
</feature>
<evidence type="ECO:0000256" key="15">
    <source>
        <dbReference type="ARBA" id="ARBA00041701"/>
    </source>
</evidence>
<comment type="similarity">
    <text evidence="13">Belongs to the SERAC1 family.</text>
</comment>
<keyword evidence="11" id="KW-0594">Phospholipid biosynthesis</keyword>
<name>V3ZEU3_LOTGI</name>
<dbReference type="EMBL" id="KB203854">
    <property type="protein sequence ID" value="ESO82622.1"/>
    <property type="molecule type" value="Genomic_DNA"/>
</dbReference>
<evidence type="ECO:0000256" key="7">
    <source>
        <dbReference type="ARBA" id="ARBA00022989"/>
    </source>
</evidence>
<evidence type="ECO:0000256" key="5">
    <source>
        <dbReference type="ARBA" id="ARBA00022692"/>
    </source>
</evidence>
<dbReference type="Gene3D" id="1.25.10.10">
    <property type="entry name" value="Leucine-rich Repeat Variant"/>
    <property type="match status" value="1"/>
</dbReference>
<evidence type="ECO:0000256" key="9">
    <source>
        <dbReference type="ARBA" id="ARBA00023128"/>
    </source>
</evidence>
<dbReference type="GO" id="GO:0016020">
    <property type="term" value="C:membrane"/>
    <property type="evidence" value="ECO:0007669"/>
    <property type="project" value="UniProtKB-SubCell"/>
</dbReference>
<keyword evidence="7" id="KW-1133">Transmembrane helix</keyword>
<sequence length="540" mass="60644">QSQSLDPNKLLELTRSSSEATRYLGVEALAGIECWKDYQFKAVGEKVDGRTLVGLARSKDVDLRYFSSPPCHKTSQKAIYEELIDLLLLLPDTHEDKCIEYFTQIALKHAQPLQDQGGFWSFGGSTLASPDSKDHLSESTIELSSLAALVRHSTIHSNCVKIVDSGGLALLQRVYQMKCDCLKTKILIGRILANLSIIKQLHDSIITSGWISILAEWINCNSLVLTSLAAKILSNLDSDFIHHTLEEGVYILHPIHRTKKKPILDIVLIHGIMGGSFKTWRQNDSSKLQNDNTSSCWPKDWLTEDIIGDIRIISVDYDTHLSEWAADCPYDTQKRSLANRGDEMIMKLKQAGIGERPIIWLGHSLGGLLIKQILELSVHDTTRVYGGIKDSTKGFIFYGVPHHGSYLSKLSNKAFYILYPSVEVQDLDHESPKLKLLQNNFLQYVQNNSIPCLTFGELRKTQVTTGLKLDIVPPASSDTGYGDYHQIDTDHIGICKPSDKSSEIYQKTLDFIVQYLESNEDIVSDLYTETLPNYLLIEAF</sequence>
<accession>V3ZEU3</accession>
<evidence type="ECO:0000256" key="14">
    <source>
        <dbReference type="ARBA" id="ARBA00040991"/>
    </source>
</evidence>
<dbReference type="GO" id="GO:0008654">
    <property type="term" value="P:phospholipid biosynthetic process"/>
    <property type="evidence" value="ECO:0007669"/>
    <property type="project" value="UniProtKB-KW"/>
</dbReference>
<keyword evidence="8" id="KW-0443">Lipid metabolism</keyword>
<keyword evidence="4" id="KW-0444">Lipid biosynthesis</keyword>
<dbReference type="Proteomes" id="UP000030746">
    <property type="component" value="Unassembled WGS sequence"/>
</dbReference>
<evidence type="ECO:0000256" key="1">
    <source>
        <dbReference type="ARBA" id="ARBA00004167"/>
    </source>
</evidence>
<dbReference type="HOGENOM" id="CLU_023317_0_0_1"/>
<dbReference type="InterPro" id="IPR052374">
    <property type="entry name" value="SERAC1"/>
</dbReference>
<keyword evidence="9" id="KW-0496">Mitochondrion</keyword>
<organism evidence="16 17">
    <name type="scientific">Lottia gigantea</name>
    <name type="common">Giant owl limpet</name>
    <dbReference type="NCBI Taxonomy" id="225164"/>
    <lineage>
        <taxon>Eukaryota</taxon>
        <taxon>Metazoa</taxon>
        <taxon>Spiralia</taxon>
        <taxon>Lophotrochozoa</taxon>
        <taxon>Mollusca</taxon>
        <taxon>Gastropoda</taxon>
        <taxon>Patellogastropoda</taxon>
        <taxon>Lottioidea</taxon>
        <taxon>Lottiidae</taxon>
        <taxon>Lottia</taxon>
    </lineage>
</organism>
<keyword evidence="5" id="KW-0812">Transmembrane</keyword>
<dbReference type="Gene3D" id="3.40.50.1820">
    <property type="entry name" value="alpha/beta hydrolase"/>
    <property type="match status" value="1"/>
</dbReference>
<keyword evidence="12" id="KW-1208">Phospholipid metabolism</keyword>
<dbReference type="KEGG" id="lgi:LOTGIDRAFT_108969"/>
<comment type="subcellular location">
    <subcellularLocation>
        <location evidence="3">Endoplasmic reticulum</location>
    </subcellularLocation>
    <subcellularLocation>
        <location evidence="1">Membrane</location>
        <topology evidence="1">Single-pass membrane protein</topology>
    </subcellularLocation>
    <subcellularLocation>
        <location evidence="2">Mitochondrion</location>
    </subcellularLocation>
</comment>
<dbReference type="InterPro" id="IPR011989">
    <property type="entry name" value="ARM-like"/>
</dbReference>
<dbReference type="GeneID" id="20230414"/>
<dbReference type="SUPFAM" id="SSF53474">
    <property type="entry name" value="alpha/beta-Hydrolases"/>
    <property type="match status" value="1"/>
</dbReference>
<dbReference type="GO" id="GO:0005783">
    <property type="term" value="C:endoplasmic reticulum"/>
    <property type="evidence" value="ECO:0007669"/>
    <property type="project" value="UniProtKB-SubCell"/>
</dbReference>
<evidence type="ECO:0000256" key="4">
    <source>
        <dbReference type="ARBA" id="ARBA00022516"/>
    </source>
</evidence>
<dbReference type="STRING" id="225164.V3ZEU3"/>
<reference evidence="16 17" key="1">
    <citation type="journal article" date="2013" name="Nature">
        <title>Insights into bilaterian evolution from three spiralian genomes.</title>
        <authorList>
            <person name="Simakov O."/>
            <person name="Marletaz F."/>
            <person name="Cho S.J."/>
            <person name="Edsinger-Gonzales E."/>
            <person name="Havlak P."/>
            <person name="Hellsten U."/>
            <person name="Kuo D.H."/>
            <person name="Larsson T."/>
            <person name="Lv J."/>
            <person name="Arendt D."/>
            <person name="Savage R."/>
            <person name="Osoegawa K."/>
            <person name="de Jong P."/>
            <person name="Grimwood J."/>
            <person name="Chapman J.A."/>
            <person name="Shapiro H."/>
            <person name="Aerts A."/>
            <person name="Otillar R.P."/>
            <person name="Terry A.Y."/>
            <person name="Boore J.L."/>
            <person name="Grigoriev I.V."/>
            <person name="Lindberg D.R."/>
            <person name="Seaver E.C."/>
            <person name="Weisblat D.A."/>
            <person name="Putnam N.H."/>
            <person name="Rokhsar D.S."/>
        </authorList>
    </citation>
    <scope>NUCLEOTIDE SEQUENCE [LARGE SCALE GENOMIC DNA]</scope>
</reference>
<dbReference type="PANTHER" id="PTHR48182">
    <property type="entry name" value="PROTEIN SERAC1"/>
    <property type="match status" value="1"/>
</dbReference>
<gene>
    <name evidence="16" type="ORF">LOTGIDRAFT_108969</name>
</gene>
<evidence type="ECO:0000256" key="13">
    <source>
        <dbReference type="ARBA" id="ARBA00038024"/>
    </source>
</evidence>
<proteinExistence type="inferred from homology"/>
<evidence type="ECO:0000256" key="10">
    <source>
        <dbReference type="ARBA" id="ARBA00023136"/>
    </source>
</evidence>
<keyword evidence="10" id="KW-0472">Membrane</keyword>
<dbReference type="GO" id="GO:0005739">
    <property type="term" value="C:mitochondrion"/>
    <property type="evidence" value="ECO:0007669"/>
    <property type="project" value="UniProtKB-SubCell"/>
</dbReference>
<dbReference type="InterPro" id="IPR029058">
    <property type="entry name" value="AB_hydrolase_fold"/>
</dbReference>
<dbReference type="CTD" id="20230414"/>
<evidence type="ECO:0000256" key="11">
    <source>
        <dbReference type="ARBA" id="ARBA00023209"/>
    </source>
</evidence>
<dbReference type="InterPro" id="IPR016024">
    <property type="entry name" value="ARM-type_fold"/>
</dbReference>
<dbReference type="PANTHER" id="PTHR48182:SF2">
    <property type="entry name" value="PROTEIN SERAC1"/>
    <property type="match status" value="1"/>
</dbReference>
<keyword evidence="17" id="KW-1185">Reference proteome</keyword>
<evidence type="ECO:0000256" key="6">
    <source>
        <dbReference type="ARBA" id="ARBA00022824"/>
    </source>
</evidence>
<dbReference type="RefSeq" id="XP_009066427.1">
    <property type="nucleotide sequence ID" value="XM_009068179.1"/>
</dbReference>
<dbReference type="OMA" id="RRTEYIY"/>
<evidence type="ECO:0000256" key="12">
    <source>
        <dbReference type="ARBA" id="ARBA00023264"/>
    </source>
</evidence>
<dbReference type="SUPFAM" id="SSF48371">
    <property type="entry name" value="ARM repeat"/>
    <property type="match status" value="1"/>
</dbReference>
<evidence type="ECO:0000313" key="16">
    <source>
        <dbReference type="EMBL" id="ESO82622.1"/>
    </source>
</evidence>
<evidence type="ECO:0000256" key="2">
    <source>
        <dbReference type="ARBA" id="ARBA00004173"/>
    </source>
</evidence>
<evidence type="ECO:0000313" key="17">
    <source>
        <dbReference type="Proteomes" id="UP000030746"/>
    </source>
</evidence>
<protein>
    <recommendedName>
        <fullName evidence="14">Protein SERAC1</fullName>
    </recommendedName>
    <alternativeName>
        <fullName evidence="15">Serine active site-containing protein 1</fullName>
    </alternativeName>
</protein>
<dbReference type="AlphaFoldDB" id="V3ZEU3"/>
<dbReference type="OrthoDB" id="5086500at2759"/>